<dbReference type="AlphaFoldDB" id="A0A174UAK0"/>
<dbReference type="RefSeq" id="WP_057328281.1">
    <property type="nucleotide sequence ID" value="NZ_CZBM01000005.1"/>
</dbReference>
<dbReference type="Pfam" id="PF13970">
    <property type="entry name" value="DUF4221"/>
    <property type="match status" value="1"/>
</dbReference>
<dbReference type="Proteomes" id="UP000450599">
    <property type="component" value="Unassembled WGS sequence"/>
</dbReference>
<evidence type="ECO:0000313" key="2">
    <source>
        <dbReference type="EMBL" id="CUQ17751.1"/>
    </source>
</evidence>
<dbReference type="EMBL" id="CZBM01000005">
    <property type="protein sequence ID" value="CUQ17751.1"/>
    <property type="molecule type" value="Genomic_DNA"/>
</dbReference>
<organism evidence="2 5">
    <name type="scientific">Parabacteroides distasonis</name>
    <dbReference type="NCBI Taxonomy" id="823"/>
    <lineage>
        <taxon>Bacteria</taxon>
        <taxon>Pseudomonadati</taxon>
        <taxon>Bacteroidota</taxon>
        <taxon>Bacteroidia</taxon>
        <taxon>Bacteroidales</taxon>
        <taxon>Tannerellaceae</taxon>
        <taxon>Parabacteroides</taxon>
    </lineage>
</organism>
<protein>
    <submittedName>
        <fullName evidence="3">DUF4221 domain-containing protein</fullName>
    </submittedName>
</protein>
<keyword evidence="1" id="KW-0732">Signal</keyword>
<feature type="signal peptide" evidence="1">
    <location>
        <begin position="1"/>
        <end position="23"/>
    </location>
</feature>
<evidence type="ECO:0000313" key="5">
    <source>
        <dbReference type="Proteomes" id="UP000095332"/>
    </source>
</evidence>
<name>A0A174UAK0_PARDI</name>
<evidence type="ECO:0000313" key="6">
    <source>
        <dbReference type="Proteomes" id="UP000450599"/>
    </source>
</evidence>
<dbReference type="Proteomes" id="UP000471216">
    <property type="component" value="Unassembled WGS sequence"/>
</dbReference>
<accession>A0A174UAK0</accession>
<feature type="chain" id="PRO_5036009089" evidence="1">
    <location>
        <begin position="24"/>
        <end position="386"/>
    </location>
</feature>
<reference evidence="2 5" key="1">
    <citation type="submission" date="2015-09" db="EMBL/GenBank/DDBJ databases">
        <authorList>
            <consortium name="Pathogen Informatics"/>
        </authorList>
    </citation>
    <scope>NUCLEOTIDE SEQUENCE [LARGE SCALE GENOMIC DNA]</scope>
    <source>
        <strain evidence="2 5">2789STDY5834948</strain>
    </source>
</reference>
<evidence type="ECO:0000313" key="3">
    <source>
        <dbReference type="EMBL" id="MRY83958.1"/>
    </source>
</evidence>
<proteinExistence type="predicted"/>
<dbReference type="EMBL" id="WKMW01000005">
    <property type="protein sequence ID" value="MRY83958.1"/>
    <property type="molecule type" value="Genomic_DNA"/>
</dbReference>
<sequence>MKLQPFFLFLSLLLFILSSCEQAEKSRSYQLVRSDQTLAFTLDDKTKNVTPFLSYYRDKKGKEYIVLQSYSMQSRSNKFYFYDKDSQELAFKIEPETEGPNGVGRVLGCYIQNWDSLYLTSLFEPEIIRINKDCQIQEKINYEEANDGTRLYNSCFLSFRTATLIGRDLYIYSDPNRLIENDYVSATINLDTKEIRALPFVYPDYPGSSVKLKRYGLEGSYSRSFDGQRFVYSFIYDESVYVANIAHDSIRKVSVKSEYIDQVQLPDELTAQAIDFCQNAMYGDLIYDPYREVFYRIAYPSTTIEKGVKAMELIEYGRKTFSIIILDKELNKLGETLFPNYTYNSRQLLVLPDGLYICNSHFMNPDFNDDILSFIRFDLVSRHGRR</sequence>
<evidence type="ECO:0000256" key="1">
    <source>
        <dbReference type="SAM" id="SignalP"/>
    </source>
</evidence>
<evidence type="ECO:0000313" key="7">
    <source>
        <dbReference type="Proteomes" id="UP000471216"/>
    </source>
</evidence>
<evidence type="ECO:0000313" key="4">
    <source>
        <dbReference type="EMBL" id="MRZ05299.1"/>
    </source>
</evidence>
<dbReference type="InterPro" id="IPR025316">
    <property type="entry name" value="DUF4221"/>
</dbReference>
<dbReference type="Proteomes" id="UP000095332">
    <property type="component" value="Unassembled WGS sequence"/>
</dbReference>
<gene>
    <name evidence="2" type="ORF">ERS852560_01634</name>
    <name evidence="4" type="ORF">GKD54_03510</name>
    <name evidence="3" type="ORF">GKD58_06795</name>
</gene>
<reference evidence="6 7" key="2">
    <citation type="journal article" date="2019" name="Nat. Med.">
        <title>A library of human gut bacterial isolates paired with longitudinal multiomics data enables mechanistic microbiome research.</title>
        <authorList>
            <person name="Poyet M."/>
            <person name="Groussin M."/>
            <person name="Gibbons S.M."/>
            <person name="Avila-Pacheco J."/>
            <person name="Jiang X."/>
            <person name="Kearney S.M."/>
            <person name="Perrotta A.R."/>
            <person name="Berdy B."/>
            <person name="Zhao S."/>
            <person name="Lieberman T.D."/>
            <person name="Swanson P.K."/>
            <person name="Smith M."/>
            <person name="Roesemann S."/>
            <person name="Alexander J.E."/>
            <person name="Rich S.A."/>
            <person name="Livny J."/>
            <person name="Vlamakis H."/>
            <person name="Clish C."/>
            <person name="Bullock K."/>
            <person name="Deik A."/>
            <person name="Scott J."/>
            <person name="Pierce K.A."/>
            <person name="Xavier R.J."/>
            <person name="Alm E.J."/>
        </authorList>
    </citation>
    <scope>NUCLEOTIDE SEQUENCE [LARGE SCALE GENOMIC DNA]</scope>
    <source>
        <strain evidence="4 7">BIOML-A10</strain>
        <strain evidence="3 6">BIOML-A11</strain>
    </source>
</reference>
<dbReference type="PROSITE" id="PS51257">
    <property type="entry name" value="PROKAR_LIPOPROTEIN"/>
    <property type="match status" value="1"/>
</dbReference>
<dbReference type="EMBL" id="WKMX01000003">
    <property type="protein sequence ID" value="MRZ05299.1"/>
    <property type="molecule type" value="Genomic_DNA"/>
</dbReference>